<dbReference type="GO" id="GO:0043709">
    <property type="term" value="P:cell adhesion involved in single-species biofilm formation"/>
    <property type="evidence" value="ECO:0007669"/>
    <property type="project" value="TreeGrafter"/>
</dbReference>
<dbReference type="InterPro" id="IPR043128">
    <property type="entry name" value="Rev_trsase/Diguanyl_cyclase"/>
</dbReference>
<gene>
    <name evidence="4" type="ORF">BV97_05573</name>
</gene>
<feature type="domain" description="GGDEF" evidence="3">
    <location>
        <begin position="153"/>
        <end position="290"/>
    </location>
</feature>
<evidence type="ECO:0000313" key="4">
    <source>
        <dbReference type="EMBL" id="EZP69596.1"/>
    </source>
</evidence>
<evidence type="ECO:0000259" key="3">
    <source>
        <dbReference type="PROSITE" id="PS50887"/>
    </source>
</evidence>
<dbReference type="CDD" id="cd01949">
    <property type="entry name" value="GGDEF"/>
    <property type="match status" value="1"/>
</dbReference>
<dbReference type="SUPFAM" id="SSF55073">
    <property type="entry name" value="Nucleotide cyclase"/>
    <property type="match status" value="1"/>
</dbReference>
<comment type="caution">
    <text evidence="4">The sequence shown here is derived from an EMBL/GenBank/DDBJ whole genome shotgun (WGS) entry which is preliminary data.</text>
</comment>
<dbReference type="FunFam" id="3.30.70.270:FF:000001">
    <property type="entry name" value="Diguanylate cyclase domain protein"/>
    <property type="match status" value="1"/>
</dbReference>
<comment type="catalytic activity">
    <reaction evidence="2">
        <text>2 GTP = 3',3'-c-di-GMP + 2 diphosphate</text>
        <dbReference type="Rhea" id="RHEA:24898"/>
        <dbReference type="ChEBI" id="CHEBI:33019"/>
        <dbReference type="ChEBI" id="CHEBI:37565"/>
        <dbReference type="ChEBI" id="CHEBI:58805"/>
        <dbReference type="EC" id="2.7.7.65"/>
    </reaction>
</comment>
<dbReference type="EMBL" id="JFYZ01000076">
    <property type="protein sequence ID" value="EZP69596.1"/>
    <property type="molecule type" value="Genomic_DNA"/>
</dbReference>
<name>A0A031J8P9_9SPHN</name>
<evidence type="ECO:0000313" key="5">
    <source>
        <dbReference type="Proteomes" id="UP000024329"/>
    </source>
</evidence>
<dbReference type="Gene3D" id="3.30.450.20">
    <property type="entry name" value="PAS domain"/>
    <property type="match status" value="1"/>
</dbReference>
<dbReference type="PANTHER" id="PTHR45138">
    <property type="entry name" value="REGULATORY COMPONENTS OF SENSORY TRANSDUCTION SYSTEM"/>
    <property type="match status" value="1"/>
</dbReference>
<dbReference type="PROSITE" id="PS50887">
    <property type="entry name" value="GGDEF"/>
    <property type="match status" value="1"/>
</dbReference>
<dbReference type="PANTHER" id="PTHR45138:SF9">
    <property type="entry name" value="DIGUANYLATE CYCLASE DGCM-RELATED"/>
    <property type="match status" value="1"/>
</dbReference>
<dbReference type="PATRIC" id="fig|158500.4.peg.5652"/>
<protein>
    <recommendedName>
        <fullName evidence="1">diguanylate cyclase</fullName>
        <ecNumber evidence="1">2.7.7.65</ecNumber>
    </recommendedName>
</protein>
<dbReference type="GO" id="GO:0005886">
    <property type="term" value="C:plasma membrane"/>
    <property type="evidence" value="ECO:0007669"/>
    <property type="project" value="TreeGrafter"/>
</dbReference>
<dbReference type="eggNOG" id="COG3706">
    <property type="taxonomic scope" value="Bacteria"/>
</dbReference>
<dbReference type="InterPro" id="IPR050469">
    <property type="entry name" value="Diguanylate_Cyclase"/>
</dbReference>
<organism evidence="4 5">
    <name type="scientific">Novosphingobium resinovorum</name>
    <dbReference type="NCBI Taxonomy" id="158500"/>
    <lineage>
        <taxon>Bacteria</taxon>
        <taxon>Pseudomonadati</taxon>
        <taxon>Pseudomonadota</taxon>
        <taxon>Alphaproteobacteria</taxon>
        <taxon>Sphingomonadales</taxon>
        <taxon>Sphingomonadaceae</taxon>
        <taxon>Novosphingobium</taxon>
    </lineage>
</organism>
<dbReference type="SMART" id="SM00267">
    <property type="entry name" value="GGDEF"/>
    <property type="match status" value="1"/>
</dbReference>
<dbReference type="GO" id="GO:1902201">
    <property type="term" value="P:negative regulation of bacterial-type flagellum-dependent cell motility"/>
    <property type="evidence" value="ECO:0007669"/>
    <property type="project" value="TreeGrafter"/>
</dbReference>
<evidence type="ECO:0000256" key="1">
    <source>
        <dbReference type="ARBA" id="ARBA00012528"/>
    </source>
</evidence>
<dbReference type="GO" id="GO:0052621">
    <property type="term" value="F:diguanylate cyclase activity"/>
    <property type="evidence" value="ECO:0007669"/>
    <property type="project" value="UniProtKB-EC"/>
</dbReference>
<proteinExistence type="predicted"/>
<dbReference type="Pfam" id="PF00990">
    <property type="entry name" value="GGDEF"/>
    <property type="match status" value="1"/>
</dbReference>
<accession>A0A031J8P9</accession>
<evidence type="ECO:0000256" key="2">
    <source>
        <dbReference type="ARBA" id="ARBA00034247"/>
    </source>
</evidence>
<dbReference type="AlphaFoldDB" id="A0A031J8P9"/>
<dbReference type="Gene3D" id="3.30.70.270">
    <property type="match status" value="1"/>
</dbReference>
<dbReference type="EC" id="2.7.7.65" evidence="1"/>
<dbReference type="Proteomes" id="UP000024329">
    <property type="component" value="Unassembled WGS sequence"/>
</dbReference>
<reference evidence="4 5" key="1">
    <citation type="submission" date="2014-03" db="EMBL/GenBank/DDBJ databases">
        <title>Whole genome sequence of Novosphingobium resinovorum KF1.</title>
        <authorList>
            <person name="Gan H.M."/>
            <person name="Gan H.Y."/>
            <person name="Chew T.H."/>
            <person name="Savka M.A."/>
        </authorList>
    </citation>
    <scope>NUCLEOTIDE SEQUENCE [LARGE SCALE GENOMIC DNA]</scope>
    <source>
        <strain evidence="4 5">KF1</strain>
    </source>
</reference>
<dbReference type="InterPro" id="IPR029787">
    <property type="entry name" value="Nucleotide_cyclase"/>
</dbReference>
<dbReference type="InterPro" id="IPR000160">
    <property type="entry name" value="GGDEF_dom"/>
</dbReference>
<dbReference type="NCBIfam" id="TIGR00254">
    <property type="entry name" value="GGDEF"/>
    <property type="match status" value="1"/>
</dbReference>
<sequence length="290" mass="31414">MEHLFGSTSLAACMLDRDLTIGKASEAAAAMFGMPTLLDRQAGDLVPGAAPVLRRCFELADLGLPLPDHRFMLGGRDYAVTFHPVRHADLGISALLTIAMDVTRSLRIERVLRTSRRRLLVESRQDHLTGLLNRRGFDAALDREVRRARRSATPLALLIVDIDWFKPYNDSLGHQEGDRCLRLVADALGTCLRRASDLACRYGGEEFVLILPDTDARGAIAVAANCQRAIEALAIAHPASVHGRITASIGIVGANAGSVPADPAQVFAQADAALYSAKRNGRNRYELNGL</sequence>